<sequence>MEDKLAVPVEGMEAAEESRGWRRRFVEELKAAEASVDSPARPLRAQRLPSAPPSSRSTDSTVLFEVDY</sequence>
<evidence type="ECO:0000313" key="3">
    <source>
        <dbReference type="Proteomes" id="UP000007431"/>
    </source>
</evidence>
<dbReference type="EMBL" id="GL377312">
    <property type="protein sequence ID" value="EFI92781.1"/>
    <property type="molecule type" value="Genomic_DNA"/>
</dbReference>
<dbReference type="InParanoid" id="D8QI17"/>
<dbReference type="AlphaFoldDB" id="D8QI17"/>
<feature type="non-terminal residue" evidence="2">
    <location>
        <position position="68"/>
    </location>
</feature>
<dbReference type="Proteomes" id="UP000007431">
    <property type="component" value="Unassembled WGS sequence"/>
</dbReference>
<protein>
    <submittedName>
        <fullName evidence="2">Uncharacterized protein</fullName>
    </submittedName>
</protein>
<name>D8QI17_SCHCM</name>
<proteinExistence type="predicted"/>
<accession>D8QI17</accession>
<evidence type="ECO:0000256" key="1">
    <source>
        <dbReference type="SAM" id="MobiDB-lite"/>
    </source>
</evidence>
<gene>
    <name evidence="2" type="ORF">SCHCODRAFT_113510</name>
</gene>
<reference evidence="2 3" key="1">
    <citation type="journal article" date="2010" name="Nat. Biotechnol.">
        <title>Genome sequence of the model mushroom Schizophyllum commune.</title>
        <authorList>
            <person name="Ohm R.A."/>
            <person name="de Jong J.F."/>
            <person name="Lugones L.G."/>
            <person name="Aerts A."/>
            <person name="Kothe E."/>
            <person name="Stajich J.E."/>
            <person name="de Vries R.P."/>
            <person name="Record E."/>
            <person name="Levasseur A."/>
            <person name="Baker S.E."/>
            <person name="Bartholomew K.A."/>
            <person name="Coutinho P.M."/>
            <person name="Erdmann S."/>
            <person name="Fowler T.J."/>
            <person name="Gathman A.C."/>
            <person name="Lombard V."/>
            <person name="Henrissat B."/>
            <person name="Knabe N."/>
            <person name="Kuees U."/>
            <person name="Lilly W.W."/>
            <person name="Lindquist E."/>
            <person name="Lucas S."/>
            <person name="Magnuson J.K."/>
            <person name="Piumi F."/>
            <person name="Raudaskoski M."/>
            <person name="Salamov A."/>
            <person name="Schmutz J."/>
            <person name="Schwarze F.W.M.R."/>
            <person name="vanKuyk P.A."/>
            <person name="Horton J.S."/>
            <person name="Grigoriev I.V."/>
            <person name="Woesten H.A.B."/>
        </authorList>
    </citation>
    <scope>NUCLEOTIDE SEQUENCE [LARGE SCALE GENOMIC DNA]</scope>
    <source>
        <strain evidence="3">H4-8 / FGSC 9210</strain>
    </source>
</reference>
<evidence type="ECO:0000313" key="2">
    <source>
        <dbReference type="EMBL" id="EFI92781.1"/>
    </source>
</evidence>
<organism evidence="3">
    <name type="scientific">Schizophyllum commune (strain H4-8 / FGSC 9210)</name>
    <name type="common">Split gill fungus</name>
    <dbReference type="NCBI Taxonomy" id="578458"/>
    <lineage>
        <taxon>Eukaryota</taxon>
        <taxon>Fungi</taxon>
        <taxon>Dikarya</taxon>
        <taxon>Basidiomycota</taxon>
        <taxon>Agaricomycotina</taxon>
        <taxon>Agaricomycetes</taxon>
        <taxon>Agaricomycetidae</taxon>
        <taxon>Agaricales</taxon>
        <taxon>Schizophyllaceae</taxon>
        <taxon>Schizophyllum</taxon>
    </lineage>
</organism>
<feature type="region of interest" description="Disordered" evidence="1">
    <location>
        <begin position="35"/>
        <end position="68"/>
    </location>
</feature>
<keyword evidence="3" id="KW-1185">Reference proteome</keyword>
<dbReference type="HOGENOM" id="CLU_2795390_0_0_1"/>